<keyword evidence="2" id="KW-1185">Reference proteome</keyword>
<gene>
    <name evidence="1" type="ORF">H8707_06485</name>
</gene>
<name>A0A926IJW4_9FIRM</name>
<dbReference type="Proteomes" id="UP000601171">
    <property type="component" value="Unassembled WGS sequence"/>
</dbReference>
<proteinExistence type="predicted"/>
<accession>A0A926IJW4</accession>
<reference evidence="1" key="1">
    <citation type="submission" date="2020-08" db="EMBL/GenBank/DDBJ databases">
        <title>Genome public.</title>
        <authorList>
            <person name="Liu C."/>
            <person name="Sun Q."/>
        </authorList>
    </citation>
    <scope>NUCLEOTIDE SEQUENCE</scope>
    <source>
        <strain evidence="1">BX21</strain>
    </source>
</reference>
<evidence type="ECO:0000313" key="2">
    <source>
        <dbReference type="Proteomes" id="UP000601171"/>
    </source>
</evidence>
<sequence length="210" mass="23333">MNFEIIERNLEKIESVVSCKIVLGEKDIIEEIHIVSNALRSPKQIVRDVQSVLIATYDIQVDHKIISVAEILDESLGKVNCRLVLKSISYENLGTRATIKVVLSYNKNTYENTLSGINSKRNVDRMLVESTLKTVEQACELGDTFTLEDIKSIPVSTEKAVVVVVMALLDGIEKRFCGSCLIGNDYKEAAVRATLDAVNRYVSKRVVNAG</sequence>
<dbReference type="RefSeq" id="WP_262429328.1">
    <property type="nucleotide sequence ID" value="NZ_JACRTG010000016.1"/>
</dbReference>
<organism evidence="1 2">
    <name type="scientific">Paratissierella segnis</name>
    <dbReference type="NCBI Taxonomy" id="2763679"/>
    <lineage>
        <taxon>Bacteria</taxon>
        <taxon>Bacillati</taxon>
        <taxon>Bacillota</taxon>
        <taxon>Tissierellia</taxon>
        <taxon>Tissierellales</taxon>
        <taxon>Tissierellaceae</taxon>
        <taxon>Paratissierella</taxon>
    </lineage>
</organism>
<evidence type="ECO:0000313" key="1">
    <source>
        <dbReference type="EMBL" id="MBC8587881.1"/>
    </source>
</evidence>
<dbReference type="AlphaFoldDB" id="A0A926IJW4"/>
<protein>
    <submittedName>
        <fullName evidence="1">Uncharacterized protein</fullName>
    </submittedName>
</protein>
<comment type="caution">
    <text evidence="1">The sequence shown here is derived from an EMBL/GenBank/DDBJ whole genome shotgun (WGS) entry which is preliminary data.</text>
</comment>
<dbReference type="EMBL" id="JACRTG010000016">
    <property type="protein sequence ID" value="MBC8587881.1"/>
    <property type="molecule type" value="Genomic_DNA"/>
</dbReference>